<dbReference type="VEuPathDB" id="AmoebaDB:EIN_036440"/>
<dbReference type="InterPro" id="IPR026847">
    <property type="entry name" value="VPS13"/>
</dbReference>
<dbReference type="GeneID" id="14885307"/>
<evidence type="ECO:0000313" key="5">
    <source>
        <dbReference type="Proteomes" id="UP000014680"/>
    </source>
</evidence>
<comment type="function">
    <text evidence="3">Mediates the transfer of lipids between membranes at organelle contact sites.</text>
</comment>
<dbReference type="Proteomes" id="UP000014680">
    <property type="component" value="Unassembled WGS sequence"/>
</dbReference>
<dbReference type="EMBL" id="KB206993">
    <property type="protein sequence ID" value="ELP86327.1"/>
    <property type="molecule type" value="Genomic_DNA"/>
</dbReference>
<evidence type="ECO:0000313" key="4">
    <source>
        <dbReference type="EMBL" id="ELP86327.1"/>
    </source>
</evidence>
<name>A0A0A1U3X7_ENTIV</name>
<reference evidence="4 5" key="1">
    <citation type="submission" date="2012-10" db="EMBL/GenBank/DDBJ databases">
        <authorList>
            <person name="Zafar N."/>
            <person name="Inman J."/>
            <person name="Hall N."/>
            <person name="Lorenzi H."/>
            <person name="Caler E."/>
        </authorList>
    </citation>
    <scope>NUCLEOTIDE SEQUENCE [LARGE SCALE GENOMIC DNA]</scope>
    <source>
        <strain evidence="4 5">IP1</strain>
    </source>
</reference>
<dbReference type="PANTHER" id="PTHR16166:SF93">
    <property type="entry name" value="INTERMEMBRANE LIPID TRANSFER PROTEIN VPS13"/>
    <property type="match status" value="1"/>
</dbReference>
<comment type="similarity">
    <text evidence="2">Belongs to the VPS13 family.</text>
</comment>
<dbReference type="KEGG" id="eiv:EIN_036440"/>
<proteinExistence type="inferred from homology"/>
<evidence type="ECO:0000256" key="3">
    <source>
        <dbReference type="ARBA" id="ARBA00033718"/>
    </source>
</evidence>
<comment type="subcellular location">
    <subcellularLocation>
        <location evidence="1">Membrane</location>
        <topology evidence="1">Peripheral membrane protein</topology>
    </subcellularLocation>
</comment>
<dbReference type="GO" id="GO:0016020">
    <property type="term" value="C:membrane"/>
    <property type="evidence" value="ECO:0007669"/>
    <property type="project" value="UniProtKB-SubCell"/>
</dbReference>
<sequence>MAKGVRSLAKNTTQGAASSVSVMSKSFSFFVVSLSFDQAYIDKRNAHRRVKTTGEGMRKGFESFSSEMFDGVAGLVYQPVVGAQKDGVNNFIVGVGKGVVGAIDLVGKTFENQGVSTTKS</sequence>
<dbReference type="PANTHER" id="PTHR16166">
    <property type="entry name" value="VACUOLAR PROTEIN SORTING-ASSOCIATED PROTEIN VPS13"/>
    <property type="match status" value="1"/>
</dbReference>
<dbReference type="AlphaFoldDB" id="A0A0A1U3X7"/>
<keyword evidence="5" id="KW-1185">Reference proteome</keyword>
<protein>
    <submittedName>
        <fullName evidence="4">Uncharacterized protein</fullName>
    </submittedName>
</protein>
<dbReference type="GO" id="GO:0006623">
    <property type="term" value="P:protein targeting to vacuole"/>
    <property type="evidence" value="ECO:0007669"/>
    <property type="project" value="TreeGrafter"/>
</dbReference>
<dbReference type="GO" id="GO:0045053">
    <property type="term" value="P:protein retention in Golgi apparatus"/>
    <property type="evidence" value="ECO:0007669"/>
    <property type="project" value="TreeGrafter"/>
</dbReference>
<evidence type="ECO:0000256" key="1">
    <source>
        <dbReference type="ARBA" id="ARBA00004170"/>
    </source>
</evidence>
<dbReference type="OrthoDB" id="428159at2759"/>
<organism evidence="4 5">
    <name type="scientific">Entamoeba invadens IP1</name>
    <dbReference type="NCBI Taxonomy" id="370355"/>
    <lineage>
        <taxon>Eukaryota</taxon>
        <taxon>Amoebozoa</taxon>
        <taxon>Evosea</taxon>
        <taxon>Archamoebae</taxon>
        <taxon>Mastigamoebida</taxon>
        <taxon>Entamoebidae</taxon>
        <taxon>Entamoeba</taxon>
    </lineage>
</organism>
<dbReference type="RefSeq" id="XP_004185673.1">
    <property type="nucleotide sequence ID" value="XM_004185625.1"/>
</dbReference>
<gene>
    <name evidence="4" type="ORF">EIN_036440</name>
</gene>
<evidence type="ECO:0000256" key="2">
    <source>
        <dbReference type="ARBA" id="ARBA00006545"/>
    </source>
</evidence>
<accession>A0A0A1U3X7</accession>